<organism evidence="9">
    <name type="scientific">Agapanthus praecox subsp. orientalis</name>
    <dbReference type="NCBI Taxonomy" id="547170"/>
    <lineage>
        <taxon>Eukaryota</taxon>
        <taxon>Viridiplantae</taxon>
        <taxon>Streptophyta</taxon>
        <taxon>Embryophyta</taxon>
        <taxon>Tracheophyta</taxon>
        <taxon>Spermatophyta</taxon>
        <taxon>Magnoliopsida</taxon>
        <taxon>Liliopsida</taxon>
        <taxon>Asparagales</taxon>
        <taxon>Amaryllidaceae</taxon>
        <taxon>Agapanthoideae</taxon>
        <taxon>Agapanthus</taxon>
    </lineage>
</organism>
<comment type="catalytic activity">
    <reaction evidence="6">
        <text>gibberellin A53 + 2 2-oxoglutarate + 3 O2 + H(+) = gibberellin A20 + 2 succinate + 3 CO2 + 2 H2O</text>
        <dbReference type="Rhea" id="RHEA:60796"/>
        <dbReference type="ChEBI" id="CHEBI:15377"/>
        <dbReference type="ChEBI" id="CHEBI:15378"/>
        <dbReference type="ChEBI" id="CHEBI:15379"/>
        <dbReference type="ChEBI" id="CHEBI:16526"/>
        <dbReference type="ChEBI" id="CHEBI:16810"/>
        <dbReference type="ChEBI" id="CHEBI:30031"/>
        <dbReference type="ChEBI" id="CHEBI:58526"/>
        <dbReference type="ChEBI" id="CHEBI:143954"/>
    </reaction>
    <physiologicalReaction direction="left-to-right" evidence="6">
        <dbReference type="Rhea" id="RHEA:60797"/>
    </physiologicalReaction>
</comment>
<dbReference type="SUPFAM" id="SSF51197">
    <property type="entry name" value="Clavaminate synthase-like"/>
    <property type="match status" value="1"/>
</dbReference>
<dbReference type="InterPro" id="IPR044861">
    <property type="entry name" value="IPNS-like_FE2OG_OXY"/>
</dbReference>
<keyword evidence="2 7" id="KW-0479">Metal-binding</keyword>
<dbReference type="GO" id="GO:0009685">
    <property type="term" value="P:gibberellin metabolic process"/>
    <property type="evidence" value="ECO:0007669"/>
    <property type="project" value="UniProtKB-ARBA"/>
</dbReference>
<dbReference type="AlphaFoldDB" id="A0A0F6MY97"/>
<dbReference type="PROSITE" id="PS51471">
    <property type="entry name" value="FE2OG_OXY"/>
    <property type="match status" value="1"/>
</dbReference>
<proteinExistence type="evidence at transcript level"/>
<protein>
    <submittedName>
        <fullName evidence="9">GA20ox</fullName>
    </submittedName>
</protein>
<dbReference type="PANTHER" id="PTHR47990">
    <property type="entry name" value="2-OXOGLUTARATE (2OG) AND FE(II)-DEPENDENT OXYGENASE SUPERFAMILY PROTEIN-RELATED"/>
    <property type="match status" value="1"/>
</dbReference>
<comment type="cofactor">
    <cofactor evidence="1">
        <name>L-ascorbate</name>
        <dbReference type="ChEBI" id="CHEBI:38290"/>
    </cofactor>
</comment>
<dbReference type="FunFam" id="2.60.120.330:FF:000003">
    <property type="entry name" value="Gibberellin 20 oxidase 2"/>
    <property type="match status" value="1"/>
</dbReference>
<dbReference type="GO" id="GO:0016491">
    <property type="term" value="F:oxidoreductase activity"/>
    <property type="evidence" value="ECO:0007669"/>
    <property type="project" value="UniProtKB-KW"/>
</dbReference>
<dbReference type="InterPro" id="IPR026992">
    <property type="entry name" value="DIOX_N"/>
</dbReference>
<feature type="domain" description="Fe2OG dioxygenase" evidence="8">
    <location>
        <begin position="201"/>
        <end position="301"/>
    </location>
</feature>
<evidence type="ECO:0000313" key="9">
    <source>
        <dbReference type="EMBL" id="AHV78709.1"/>
    </source>
</evidence>
<dbReference type="InterPro" id="IPR027443">
    <property type="entry name" value="IPNS-like_sf"/>
</dbReference>
<evidence type="ECO:0000256" key="4">
    <source>
        <dbReference type="ARBA" id="ARBA00023004"/>
    </source>
</evidence>
<evidence type="ECO:0000256" key="7">
    <source>
        <dbReference type="RuleBase" id="RU003682"/>
    </source>
</evidence>
<evidence type="ECO:0000256" key="6">
    <source>
        <dbReference type="ARBA" id="ARBA00050797"/>
    </source>
</evidence>
<comment type="catalytic activity">
    <reaction evidence="5">
        <text>gibberellin A12 + 2 2-oxoglutarate + 3 O2 + H(+) = gibberellin A9 + 2 succinate + 3 CO2 + 2 H2O</text>
        <dbReference type="Rhea" id="RHEA:60772"/>
        <dbReference type="ChEBI" id="CHEBI:15377"/>
        <dbReference type="ChEBI" id="CHEBI:15378"/>
        <dbReference type="ChEBI" id="CHEBI:15379"/>
        <dbReference type="ChEBI" id="CHEBI:16526"/>
        <dbReference type="ChEBI" id="CHEBI:16810"/>
        <dbReference type="ChEBI" id="CHEBI:30031"/>
        <dbReference type="ChEBI" id="CHEBI:58627"/>
        <dbReference type="ChEBI" id="CHEBI:73255"/>
    </reaction>
    <physiologicalReaction direction="left-to-right" evidence="5">
        <dbReference type="Rhea" id="RHEA:60773"/>
    </physiologicalReaction>
</comment>
<name>A0A0F6MY97_AGAPR</name>
<dbReference type="GO" id="GO:0046872">
    <property type="term" value="F:metal ion binding"/>
    <property type="evidence" value="ECO:0007669"/>
    <property type="project" value="UniProtKB-KW"/>
</dbReference>
<dbReference type="InterPro" id="IPR050231">
    <property type="entry name" value="Iron_ascorbate_oxido_reductase"/>
</dbReference>
<dbReference type="Pfam" id="PF14226">
    <property type="entry name" value="DIOX_N"/>
    <property type="match status" value="1"/>
</dbReference>
<reference evidence="9" key="1">
    <citation type="submission" date="2013-04" db="EMBL/GenBank/DDBJ databases">
        <authorList>
            <person name="Yue J.H."/>
            <person name="Zhang D."/>
            <person name="Ren L."/>
            <person name="Zhuo L.H."/>
            <person name="Shen X.H."/>
        </authorList>
    </citation>
    <scope>NUCLEOTIDE SEQUENCE</scope>
</reference>
<evidence type="ECO:0000256" key="2">
    <source>
        <dbReference type="ARBA" id="ARBA00022723"/>
    </source>
</evidence>
<keyword evidence="3 7" id="KW-0560">Oxidoreductase</keyword>
<dbReference type="EMBL" id="KC991045">
    <property type="protein sequence ID" value="AHV78709.1"/>
    <property type="molecule type" value="mRNA"/>
</dbReference>
<sequence length="361" mass="41058">MVLQPFVFDAALLRDEHNIPTQFIWPEEDKPSPDASEELILPFIDLKAFLSGDPDSPFQVSKQVGEACESLGAFQVTNHGIDFDLLEEAHSCIQKFFSMPLCEKQRALRKAGESYGYASSFTGRFCSKLPWKETLSFRYSSSSSDIVQNYFVRTLGEEFRHFGEVYQKYCESMSKLSLMIMEVLGLSLGVGRMHFREFFEGNDSTMRLNYYPPCKKPDLTLGTGPHCDPTSLTILHQDDVSGLQVFTGGKWLTVRPKTDAFVVNIGDTFTALSNGRYKSCLHRAVVNSKTARKSLAFFLCPAMNKIVRPPRELVDIDHPRAYPDFTWSALLEFTQKHYRADMQTLNEFSKYILQAQGTLHK</sequence>
<dbReference type="Pfam" id="PF03171">
    <property type="entry name" value="2OG-FeII_Oxy"/>
    <property type="match status" value="1"/>
</dbReference>
<dbReference type="InterPro" id="IPR005123">
    <property type="entry name" value="Oxoglu/Fe-dep_dioxygenase_dom"/>
</dbReference>
<evidence type="ECO:0000256" key="5">
    <source>
        <dbReference type="ARBA" id="ARBA00050508"/>
    </source>
</evidence>
<evidence type="ECO:0000256" key="3">
    <source>
        <dbReference type="ARBA" id="ARBA00023002"/>
    </source>
</evidence>
<dbReference type="SMR" id="A0A0F6MY97"/>
<evidence type="ECO:0000256" key="1">
    <source>
        <dbReference type="ARBA" id="ARBA00001961"/>
    </source>
</evidence>
<comment type="similarity">
    <text evidence="7">Belongs to the iron/ascorbate-dependent oxidoreductase family.</text>
</comment>
<keyword evidence="4 7" id="KW-0408">Iron</keyword>
<dbReference type="Gene3D" id="2.60.120.330">
    <property type="entry name" value="B-lactam Antibiotic, Isopenicillin N Synthase, Chain"/>
    <property type="match status" value="1"/>
</dbReference>
<evidence type="ECO:0000259" key="8">
    <source>
        <dbReference type="PROSITE" id="PS51471"/>
    </source>
</evidence>
<accession>A0A0F6MY97</accession>